<feature type="compositionally biased region" description="Basic and acidic residues" evidence="1">
    <location>
        <begin position="219"/>
        <end position="229"/>
    </location>
</feature>
<sequence length="814" mass="91517">MSQFEYANSRNGWNVPIHRRQGMNGMMFTDSFPLNLLNAGKIRVECTFTVPDKSAENKNVEAVKNDFKQLVEEDDDLPPLVDDDDNENSNDSNENDKKVADETSEESEESDESNDSNHSEESDDADEEILEEVKRASEVESIMKKVQDVKKAFNDIQSSIANKGSFLGVVTGNVGFTTPEDDAFMAQYRAEHSDYEIKRAIRDATRNYTGQSSATTADVKVEPAQDETKPSSQPTPVNIVSENPIKITDDGHIDTDTSVSGSNFNIIYEGVKLIKLTNESCNHNGMQFVEGENVDFNPFQYNHSCGADGIYFCTLSDVEKWLDYTSAPMVWMWDVTIPANAKTAIYSKKLKTDRLILTNKRRIIDYIVNKLINMISNGTSENEVFEYINNLPSHFRKAPELEEVYLCLLSRDVNLFEKIPEDCRTYNVCLFVAKNDSDAYSKLKDECVSYEILKETVKTNVNAYAEMPEEYRSKEISENAFARDVNMYVHMPDAHKNVENTVKYLDNSSSVDTDAVPDEFMNTHDVMNRVLPINGLRLEAVDFKNKDYKNCTVAVKQNPEALYNVPLSLIDADLCVEAINKDISGWKYIPSSFKTIDLKEKAIALHPRAFDMFGVTDSEITHNMIVSVLKSGAYDSINFESQDSNMVALISQNISTYLNICPEIVNVVPSSYISDANAIEVVKRNTALFEVFRGTRSFNFTVECVKAGVDFAEIEEGMVTLDLLNELVIARGSVIDELPERFLSDDLYIVCMKVHGLRLKDVPSAYATDKLLKIGIDLFPEDNVLSVDSLIDEEAVSTTPDVPKLEIDISDIDA</sequence>
<accession>A0A5K0UC69</accession>
<feature type="region of interest" description="Disordered" evidence="1">
    <location>
        <begin position="70"/>
        <end position="127"/>
    </location>
</feature>
<gene>
    <name evidence="2" type="ORF">YASMINEVIRUS_1458</name>
</gene>
<feature type="compositionally biased region" description="Polar residues" evidence="1">
    <location>
        <begin position="230"/>
        <end position="239"/>
    </location>
</feature>
<dbReference type="EMBL" id="UPSH01000001">
    <property type="protein sequence ID" value="VBB18926.1"/>
    <property type="molecule type" value="Genomic_DNA"/>
</dbReference>
<organism evidence="2 3">
    <name type="scientific">Yasminevirus sp. GU-2018</name>
    <dbReference type="NCBI Taxonomy" id="2420051"/>
    <lineage>
        <taxon>Viruses</taxon>
        <taxon>Varidnaviria</taxon>
        <taxon>Bamfordvirae</taxon>
        <taxon>Nucleocytoviricota</taxon>
        <taxon>Megaviricetes</taxon>
        <taxon>Imitervirales</taxon>
        <taxon>Mimiviridae</taxon>
        <taxon>Klosneuvirinae</taxon>
        <taxon>Yasminevirus</taxon>
        <taxon>Yasminevirus saudimassiliense</taxon>
    </lineage>
</organism>
<feature type="compositionally biased region" description="Acidic residues" evidence="1">
    <location>
        <begin position="72"/>
        <end position="88"/>
    </location>
</feature>
<evidence type="ECO:0000256" key="1">
    <source>
        <dbReference type="SAM" id="MobiDB-lite"/>
    </source>
</evidence>
<keyword evidence="3" id="KW-1185">Reference proteome</keyword>
<name>A0A5K0UC69_9VIRU</name>
<comment type="caution">
    <text evidence="2">The sequence shown here is derived from an EMBL/GenBank/DDBJ whole genome shotgun (WGS) entry which is preliminary data.</text>
</comment>
<evidence type="ECO:0000313" key="3">
    <source>
        <dbReference type="Proteomes" id="UP000594342"/>
    </source>
</evidence>
<reference evidence="2 3" key="1">
    <citation type="submission" date="2018-10" db="EMBL/GenBank/DDBJ databases">
        <authorList>
            <consortium name="IHU Genomes"/>
        </authorList>
    </citation>
    <scope>NUCLEOTIDE SEQUENCE [LARGE SCALE GENOMIC DNA]</scope>
    <source>
        <strain evidence="2 3">A1</strain>
    </source>
</reference>
<evidence type="ECO:0000313" key="2">
    <source>
        <dbReference type="EMBL" id="VBB18926.1"/>
    </source>
</evidence>
<feature type="region of interest" description="Disordered" evidence="1">
    <location>
        <begin position="208"/>
        <end position="239"/>
    </location>
</feature>
<protein>
    <submittedName>
        <fullName evidence="2">Uncharacterized protein</fullName>
    </submittedName>
</protein>
<proteinExistence type="predicted"/>
<dbReference type="Proteomes" id="UP000594342">
    <property type="component" value="Unassembled WGS sequence"/>
</dbReference>
<feature type="compositionally biased region" description="Acidic residues" evidence="1">
    <location>
        <begin position="102"/>
        <end position="114"/>
    </location>
</feature>